<dbReference type="InterPro" id="IPR039366">
    <property type="entry name" value="Pilotin"/>
</dbReference>
<dbReference type="Pfam" id="PF03724">
    <property type="entry name" value="META"/>
    <property type="match status" value="1"/>
</dbReference>
<dbReference type="PANTHER" id="PTHR38013:SF1">
    <property type="entry name" value="GLYCOPROTEIN_POLYSACCHARIDE METABOLISM"/>
    <property type="match status" value="1"/>
</dbReference>
<organism evidence="3 4">
    <name type="scientific">Shimia haliotis</name>
    <dbReference type="NCBI Taxonomy" id="1280847"/>
    <lineage>
        <taxon>Bacteria</taxon>
        <taxon>Pseudomonadati</taxon>
        <taxon>Pseudomonadota</taxon>
        <taxon>Alphaproteobacteria</taxon>
        <taxon>Rhodobacterales</taxon>
        <taxon>Roseobacteraceae</taxon>
    </lineage>
</organism>
<dbReference type="AlphaFoldDB" id="A0A1I4GYP7"/>
<reference evidence="4" key="1">
    <citation type="submission" date="2016-10" db="EMBL/GenBank/DDBJ databases">
        <authorList>
            <person name="Varghese N."/>
            <person name="Submissions S."/>
        </authorList>
    </citation>
    <scope>NUCLEOTIDE SEQUENCE [LARGE SCALE GENOMIC DNA]</scope>
    <source>
        <strain evidence="4">DSM 28453</strain>
    </source>
</reference>
<dbReference type="InterPro" id="IPR053196">
    <property type="entry name" value="Lipoprotein_YbaY-like"/>
</dbReference>
<feature type="signal peptide" evidence="1">
    <location>
        <begin position="1"/>
        <end position="19"/>
    </location>
</feature>
<name>A0A1I4GYP7_9RHOB</name>
<keyword evidence="3" id="KW-0449">Lipoprotein</keyword>
<gene>
    <name evidence="3" type="ORF">SAMN04488036_11081</name>
</gene>
<protein>
    <submittedName>
        <fullName evidence="3">Putative lipoprotein</fullName>
    </submittedName>
</protein>
<dbReference type="OrthoDB" id="9809132at2"/>
<feature type="chain" id="PRO_5011687682" evidence="1">
    <location>
        <begin position="20"/>
        <end position="246"/>
    </location>
</feature>
<sequence>MKKMVGLVVGCMAIVSAAAAEMRDLEGSVGYRERIAMPEGALVEVSLQDISLADAPSQELATVVIRPEGQVPVDYRMAYDSAMVRSGHRYAVQAKIIVDGQVAWRTTQVFAALTEDAPERVDVMLEKAAGMVKNSVPDALTLGSYLVVAIDGVEVQGSPVPEMEFGADGRVSGSSGCNRFNGSVTVDGSALSFGPLASTRMACPAPLDAQERAFFGALERVAGFDVEGGVALVDGAGNEVIRLMAQ</sequence>
<dbReference type="EMBL" id="FOSZ01000010">
    <property type="protein sequence ID" value="SFL35192.1"/>
    <property type="molecule type" value="Genomic_DNA"/>
</dbReference>
<dbReference type="PANTHER" id="PTHR38013">
    <property type="entry name" value="GLYCOPROTEIN/POLYSACCHARIDE METABOLISM"/>
    <property type="match status" value="1"/>
</dbReference>
<proteinExistence type="predicted"/>
<evidence type="ECO:0000259" key="2">
    <source>
        <dbReference type="Pfam" id="PF03724"/>
    </source>
</evidence>
<evidence type="ECO:0000313" key="4">
    <source>
        <dbReference type="Proteomes" id="UP000198851"/>
    </source>
</evidence>
<dbReference type="InterPro" id="IPR005184">
    <property type="entry name" value="DUF306_Meta_HslJ"/>
</dbReference>
<feature type="domain" description="DUF306" evidence="2">
    <location>
        <begin position="139"/>
        <end position="231"/>
    </location>
</feature>
<dbReference type="Gene3D" id="2.40.128.270">
    <property type="match status" value="1"/>
</dbReference>
<dbReference type="Pfam" id="PF09619">
    <property type="entry name" value="YscW"/>
    <property type="match status" value="1"/>
</dbReference>
<evidence type="ECO:0000313" key="3">
    <source>
        <dbReference type="EMBL" id="SFL35192.1"/>
    </source>
</evidence>
<keyword evidence="1" id="KW-0732">Signal</keyword>
<dbReference type="InterPro" id="IPR038670">
    <property type="entry name" value="HslJ-like_sf"/>
</dbReference>
<accession>A0A1I4GYP7</accession>
<keyword evidence="4" id="KW-1185">Reference proteome</keyword>
<dbReference type="Proteomes" id="UP000198851">
    <property type="component" value="Unassembled WGS sequence"/>
</dbReference>
<evidence type="ECO:0000256" key="1">
    <source>
        <dbReference type="SAM" id="SignalP"/>
    </source>
</evidence>
<dbReference type="RefSeq" id="WP_093325777.1">
    <property type="nucleotide sequence ID" value="NZ_FOSZ01000010.1"/>
</dbReference>
<dbReference type="STRING" id="1280847.SAMN04488036_11081"/>